<organism evidence="2">
    <name type="scientific">uncultured Caudovirales phage</name>
    <dbReference type="NCBI Taxonomy" id="2100421"/>
    <lineage>
        <taxon>Viruses</taxon>
        <taxon>Duplodnaviria</taxon>
        <taxon>Heunggongvirae</taxon>
        <taxon>Uroviricota</taxon>
        <taxon>Caudoviricetes</taxon>
        <taxon>Peduoviridae</taxon>
        <taxon>Maltschvirus</taxon>
        <taxon>Maltschvirus maltsch</taxon>
    </lineage>
</organism>
<dbReference type="InterPro" id="IPR041055">
    <property type="entry name" value="Kinase-PolyVal"/>
</dbReference>
<accession>A0A6J5NCA8</accession>
<evidence type="ECO:0008006" key="3">
    <source>
        <dbReference type="Google" id="ProtNLM"/>
    </source>
</evidence>
<sequence length="2458" mass="265782">MVTSNLNDVATPSGVLTDEQFYGIQNAGGLSAVPVEDRGFFGAHLNQFMAFRESAPNEQWKQYKASEDAKRAEGMARLGSLSLDFDKATADVDLPSLKLAPDPATKQAGKDALLADTFIQHKTGQGFTGAMRERMRDAVATEFFGEGVGVGSDAEFAKAANAWAVKNRDFQKLVAGDGTGDSDSMSLQRWAAKTALVGVPAADAFAEWQKAVKDAPEYAAAKGKDLLGMWNDVYGKTAELVGDNAPRLRAAFEKMQASMGSKPGSAAGGDGTDVFDVSAELEGMSLEDFRKVGVPAIRAMAEFASKGDKGVMAQMLESFTRPIGNNVSAMGDVMQWLSAAMPSEMVLPESQLAGEQAGRDMRSQLRQLMDNTVDPITNLAKSGVGVNLENMLYDTAGSLGMMSQLAVPYVGAALQMAGYQDATVGRLLMEHPTMKPEDARLIGAIEAPFEYLGDKLEFAALKGRLPGASKLLSAMAGPGGSVGKFLGYVGLNAGIEYAAEKYQDAVPIVTQNLIAALKEDVPAGSWDDFKMLDLRTFLAVLPLSLIGAGVHTVVERGAVKELVQDKELLRVVGFSDEQISRITTGDDVGKRVEMVQALWSERGAVVTVARNESEAAADAVLQDPTAEVSQKVAAADYKATLGAVDALGNANADWKAAQAAMDDAGLSMQVERGADGKPLWTVRDRETGNETEHPTFNSAWAHVHGKMGEMDVEDALNMATVAEFFIKQKSGMGESVEFTGQVKSALDALAGDNATAEAMAERIRIEEQRQGLQPGELIAPLVLGSNRVAFAEMVGDATKRVVAASMSKVNAGGNVLTVIEEVIEGREKAVLDRDMKLRWVRMAEAATGEQFLKKGAADADVTARDLTEAVSHIVQAEVLNRRKNGGKFARVGGAVSAGLAKVGGDAKSSGQFKTFLGAMKALLGAIFRTAAKLSKAQREGKLGEDYHAFVDQLLGLDEQARHNAAVAGQVEGGLPQKGAEGAKDGGETFSLGRVEHLTAKTIDGRILHDKSARNSPSSILSALGLGKEGSAADSDQRRKYGRQLARASELARWAEGEGRSYHEKTALGAAERILGGGGEHVVFLDETGNRVLKRTKAGLFGAQGNDVGEYLQRWALHNEVFGDDVRIEGVTKLEGDDEIRVIVSQPFFEGRDATAEELSEYLASKGFVRWENWGAWVHPVRGVAVWDTQTPGNALMTAEGVRAIDLQIAPAANDVLKQVRGETGFGNETSFSLASGDYLESIAQRLDRAKADPVEKLAAFTRAAEKLAGMARAVRFNDANAIKRLSTTGIERERAKRQAEMLDEAYREIDSRYPHMGDLMWAASVANHPLMDLLSTVDSKSGKVKSRIMSKAAAKRQGKNVGGEYDGSEELPGFMFGGTNAPDALAEEAYSEGLISAPDTNILWEEINKALAQSAKAQGQLDKYNLARREARDDVRAEAAKWAKDQMAKQNGIDWEKRELGRAMAALDAMLVTFPPEVRQMVGGFTKLADLKGNKARLGFFAERVLMLEKAMDRHLEREYTKEMKALMERSRPKGDKGEKIKGKIGVQAHEWFAQIEPMMKMSSDAVAERLAGIEMALADVEDAAKQTELTTEWSLLQTYGAWGDKSALEMASAFGDAMTIFDTGRAGWVAVMAARRAEREGLRGMATNEAGGRATRAAEDAGNAKRRGAKGATVTNVKGWVRNLFSFRQVLASVFGHGSGVENRFDMRTRQATRLERAARMRREMEFNKALGDIYGAGKRIQRQRLLWDLVQPEKKTGVYFRETSRKEQAIPLDVAERILSGEVSAKESGLKAYEITELRWLMQEHLEKVAKGAAGARAENLYLPKLTRGKEHEKTLSRAQAMHLWMTYQMEEYRPALARDGVDEQTMREIEGFLKTPDLELINWLGDQYEAGYDHLNAPFQRLYGVALPKVKHYAPGTFQTNGNQAVALPGDSATGTGAMQSGFLRKRKNHTSKIDLSNEGGSLAHYWRHVTETEHWVAWAETVDEMKSVFFDKEVNGAVKAGSGISAADTLRTWVDTLENDGVKSGWVNLEMRKWLGAMMTGRAKVGLAWKVSVWLKQSTAALGSMLDLPAKDFARSAARVLAGKGAMSYADAKNLPVMQQRLAMGGSPEMRMAMQGATTYFKPGAVTEFMDTGMDAINTIDARFTMFSAAVAFDAHYSSALKAGMSEEAARVAAAELTDRTLARTAQPVETMDKSLHELSLPTIAKPLFMFISEVRQKAALEIAAVAGAFKGEVSWFEAGKIVAWNHLVLGSLTWALGSMWRDLMNDDDDSGDDPAWNVEDWLLAIVTGPLSGIPVLGDVITATASWATGAKSFPGESNLLAGNVADLAKGAHSVFSGDPPEGEELEFILKKVGMSAKALGQIVGGEVAAVGVGANIFEQLFNLGDDLIETDAEATGKERKKLRKLDKEAREAEDKARREAMTPEQRAAEDEAKAAEKQAAADAELAKLRAKRG</sequence>
<name>A0A6J5NCA8_9CAUD</name>
<reference evidence="2" key="1">
    <citation type="submission" date="2020-04" db="EMBL/GenBank/DDBJ databases">
        <authorList>
            <person name="Chiriac C."/>
            <person name="Salcher M."/>
            <person name="Ghai R."/>
            <person name="Kavagutti S V."/>
        </authorList>
    </citation>
    <scope>NUCLEOTIDE SEQUENCE</scope>
</reference>
<evidence type="ECO:0000313" key="2">
    <source>
        <dbReference type="EMBL" id="CAB4155586.1"/>
    </source>
</evidence>
<gene>
    <name evidence="2" type="ORF">UFOVP672_20</name>
</gene>
<feature type="compositionally biased region" description="Basic and acidic residues" evidence="1">
    <location>
        <begin position="2410"/>
        <end position="2441"/>
    </location>
</feature>
<proteinExistence type="predicted"/>
<feature type="region of interest" description="Disordered" evidence="1">
    <location>
        <begin position="2403"/>
        <end position="2458"/>
    </location>
</feature>
<dbReference type="Pfam" id="PF18762">
    <property type="entry name" value="Kinase-PolyVal"/>
    <property type="match status" value="1"/>
</dbReference>
<protein>
    <recommendedName>
        <fullName evidence="3">Large polyvalent protein associated domain-containing protein</fullName>
    </recommendedName>
</protein>
<dbReference type="EMBL" id="LR796636">
    <property type="protein sequence ID" value="CAB4155586.1"/>
    <property type="molecule type" value="Genomic_DNA"/>
</dbReference>
<evidence type="ECO:0000256" key="1">
    <source>
        <dbReference type="SAM" id="MobiDB-lite"/>
    </source>
</evidence>